<evidence type="ECO:0000256" key="4">
    <source>
        <dbReference type="ARBA" id="ARBA00022528"/>
    </source>
</evidence>
<evidence type="ECO:0000256" key="3">
    <source>
        <dbReference type="ARBA" id="ARBA00021456"/>
    </source>
</evidence>
<dbReference type="EMBL" id="JAYMYR010000013">
    <property type="protein sequence ID" value="KAK7331494.1"/>
    <property type="molecule type" value="Genomic_DNA"/>
</dbReference>
<evidence type="ECO:0000256" key="1">
    <source>
        <dbReference type="ARBA" id="ARBA00004229"/>
    </source>
</evidence>
<comment type="subcellular location">
    <subcellularLocation>
        <location evidence="1">Plastid</location>
        <location evidence="1">Chloroplast</location>
    </subcellularLocation>
</comment>
<evidence type="ECO:0000256" key="5">
    <source>
        <dbReference type="ARBA" id="ARBA00022640"/>
    </source>
</evidence>
<keyword evidence="4" id="KW-0150">Chloroplast</keyword>
<keyword evidence="8" id="KW-1185">Reference proteome</keyword>
<sequence length="189" mass="19893">MSPHGGDMDGGEKRKERDGVSLAFGIAGPGGRPARRAISSVVERAPDNCVVVPGLRIDGAIQVRSNVDPTFSSLVGSGRSGGTTTAPLFSRIHTSLISIWTVISRAQSLRTPPISAMRCVYLSISEKGGAGLKKDLRVSKVVPGGSLNAFLSLLIGVFSQRLAMVKKKGEQAHLESAVQRIVVCCVREG</sequence>
<reference evidence="7 8" key="1">
    <citation type="submission" date="2024-01" db="EMBL/GenBank/DDBJ databases">
        <title>The genomes of 5 underutilized Papilionoideae crops provide insights into root nodulation and disease resistanc.</title>
        <authorList>
            <person name="Jiang F."/>
        </authorList>
    </citation>
    <scope>NUCLEOTIDE SEQUENCE [LARGE SCALE GENOMIC DNA]</scope>
    <source>
        <strain evidence="7">JINMINGXINNONG_FW02</strain>
        <tissue evidence="7">Leaves</tissue>
    </source>
</reference>
<dbReference type="AlphaFoldDB" id="A0AAN9LC02"/>
<feature type="region of interest" description="Disordered" evidence="6">
    <location>
        <begin position="1"/>
        <end position="33"/>
    </location>
</feature>
<dbReference type="Proteomes" id="UP001374584">
    <property type="component" value="Unassembled WGS sequence"/>
</dbReference>
<organism evidence="7 8">
    <name type="scientific">Phaseolus coccineus</name>
    <name type="common">Scarlet runner bean</name>
    <name type="synonym">Phaseolus multiflorus</name>
    <dbReference type="NCBI Taxonomy" id="3886"/>
    <lineage>
        <taxon>Eukaryota</taxon>
        <taxon>Viridiplantae</taxon>
        <taxon>Streptophyta</taxon>
        <taxon>Embryophyta</taxon>
        <taxon>Tracheophyta</taxon>
        <taxon>Spermatophyta</taxon>
        <taxon>Magnoliopsida</taxon>
        <taxon>eudicotyledons</taxon>
        <taxon>Gunneridae</taxon>
        <taxon>Pentapetalae</taxon>
        <taxon>rosids</taxon>
        <taxon>fabids</taxon>
        <taxon>Fabales</taxon>
        <taxon>Fabaceae</taxon>
        <taxon>Papilionoideae</taxon>
        <taxon>50 kb inversion clade</taxon>
        <taxon>NPAAA clade</taxon>
        <taxon>indigoferoid/millettioid clade</taxon>
        <taxon>Phaseoleae</taxon>
        <taxon>Phaseolus</taxon>
    </lineage>
</organism>
<evidence type="ECO:0000313" key="8">
    <source>
        <dbReference type="Proteomes" id="UP001374584"/>
    </source>
</evidence>
<proteinExistence type="inferred from homology"/>
<keyword evidence="5" id="KW-0934">Plastid</keyword>
<comment type="similarity">
    <text evidence="2">Belongs to the ycf68 family.</text>
</comment>
<dbReference type="Pfam" id="PF10839">
    <property type="entry name" value="DUF2647"/>
    <property type="match status" value="1"/>
</dbReference>
<gene>
    <name evidence="7" type="ORF">VNO80_31214</name>
</gene>
<evidence type="ECO:0000256" key="6">
    <source>
        <dbReference type="SAM" id="MobiDB-lite"/>
    </source>
</evidence>
<accession>A0AAN9LC02</accession>
<evidence type="ECO:0000256" key="2">
    <source>
        <dbReference type="ARBA" id="ARBA00007638"/>
    </source>
</evidence>
<name>A0AAN9LC02_PHACN</name>
<dbReference type="GO" id="GO:0009507">
    <property type="term" value="C:chloroplast"/>
    <property type="evidence" value="ECO:0007669"/>
    <property type="project" value="UniProtKB-SubCell"/>
</dbReference>
<evidence type="ECO:0000313" key="7">
    <source>
        <dbReference type="EMBL" id="KAK7331494.1"/>
    </source>
</evidence>
<protein>
    <recommendedName>
        <fullName evidence="3">Uncharacterized protein ycf68</fullName>
    </recommendedName>
</protein>
<feature type="compositionally biased region" description="Basic and acidic residues" evidence="6">
    <location>
        <begin position="1"/>
        <end position="19"/>
    </location>
</feature>
<comment type="caution">
    <text evidence="7">The sequence shown here is derived from an EMBL/GenBank/DDBJ whole genome shotgun (WGS) entry which is preliminary data.</text>
</comment>
<dbReference type="InterPro" id="IPR022546">
    <property type="entry name" value="Uncharacterised_Ycf68"/>
</dbReference>